<keyword evidence="3" id="KW-0413">Isomerase</keyword>
<dbReference type="InterPro" id="IPR011051">
    <property type="entry name" value="RmlC_Cupin_sf"/>
</dbReference>
<feature type="domain" description="Cupin type-2" evidence="2">
    <location>
        <begin position="33"/>
        <end position="100"/>
    </location>
</feature>
<name>A0A7W5ZJI6_9BACT</name>
<evidence type="ECO:0000313" key="3">
    <source>
        <dbReference type="EMBL" id="MBB3838266.1"/>
    </source>
</evidence>
<dbReference type="RefSeq" id="WP_183973554.1">
    <property type="nucleotide sequence ID" value="NZ_JACIBY010000004.1"/>
</dbReference>
<accession>A0A7W5ZJI6</accession>
<dbReference type="InterPro" id="IPR014710">
    <property type="entry name" value="RmlC-like_jellyroll"/>
</dbReference>
<gene>
    <name evidence="3" type="ORF">FHS57_002271</name>
</gene>
<dbReference type="EMBL" id="JACIBY010000004">
    <property type="protein sequence ID" value="MBB3838266.1"/>
    <property type="molecule type" value="Genomic_DNA"/>
</dbReference>
<evidence type="ECO:0000259" key="2">
    <source>
        <dbReference type="Pfam" id="PF07883"/>
    </source>
</evidence>
<organism evidence="3 4">
    <name type="scientific">Runella defluvii</name>
    <dbReference type="NCBI Taxonomy" id="370973"/>
    <lineage>
        <taxon>Bacteria</taxon>
        <taxon>Pseudomonadati</taxon>
        <taxon>Bacteroidota</taxon>
        <taxon>Cytophagia</taxon>
        <taxon>Cytophagales</taxon>
        <taxon>Spirosomataceae</taxon>
        <taxon>Runella</taxon>
    </lineage>
</organism>
<dbReference type="GO" id="GO:0016853">
    <property type="term" value="F:isomerase activity"/>
    <property type="evidence" value="ECO:0007669"/>
    <property type="project" value="UniProtKB-KW"/>
</dbReference>
<comment type="caution">
    <text evidence="3">The sequence shown here is derived from an EMBL/GenBank/DDBJ whole genome shotgun (WGS) entry which is preliminary data.</text>
</comment>
<dbReference type="Gene3D" id="2.60.120.10">
    <property type="entry name" value="Jelly Rolls"/>
    <property type="match status" value="1"/>
</dbReference>
<evidence type="ECO:0000256" key="1">
    <source>
        <dbReference type="ARBA" id="ARBA00022723"/>
    </source>
</evidence>
<evidence type="ECO:0000313" key="4">
    <source>
        <dbReference type="Proteomes" id="UP000541352"/>
    </source>
</evidence>
<dbReference type="InterPro" id="IPR013096">
    <property type="entry name" value="Cupin_2"/>
</dbReference>
<dbReference type="GO" id="GO:0046872">
    <property type="term" value="F:metal ion binding"/>
    <property type="evidence" value="ECO:0007669"/>
    <property type="project" value="UniProtKB-KW"/>
</dbReference>
<keyword evidence="4" id="KW-1185">Reference proteome</keyword>
<dbReference type="PANTHER" id="PTHR35848">
    <property type="entry name" value="OXALATE-BINDING PROTEIN"/>
    <property type="match status" value="1"/>
</dbReference>
<reference evidence="3 4" key="1">
    <citation type="submission" date="2020-08" db="EMBL/GenBank/DDBJ databases">
        <title>Genomic Encyclopedia of Type Strains, Phase IV (KMG-IV): sequencing the most valuable type-strain genomes for metagenomic binning, comparative biology and taxonomic classification.</title>
        <authorList>
            <person name="Goeker M."/>
        </authorList>
    </citation>
    <scope>NUCLEOTIDE SEQUENCE [LARGE SCALE GENOMIC DNA]</scope>
    <source>
        <strain evidence="3 4">DSM 17976</strain>
    </source>
</reference>
<dbReference type="PANTHER" id="PTHR35848:SF9">
    <property type="entry name" value="SLL1358 PROTEIN"/>
    <property type="match status" value="1"/>
</dbReference>
<keyword evidence="1" id="KW-0479">Metal-binding</keyword>
<dbReference type="InterPro" id="IPR051610">
    <property type="entry name" value="GPI/OXD"/>
</dbReference>
<dbReference type="Proteomes" id="UP000541352">
    <property type="component" value="Unassembled WGS sequence"/>
</dbReference>
<proteinExistence type="predicted"/>
<dbReference type="SUPFAM" id="SSF51182">
    <property type="entry name" value="RmlC-like cupins"/>
    <property type="match status" value="1"/>
</dbReference>
<sequence>MKRSKDSSEHYTWGQNCDGWHLLKTNSLSIIQERMPPHTSEALHYHQKAQQFFFILEGQATFEIENEVFVVNTNEGCHVEANKKHKIKNEGATDLHFLVISEPKAHGDRIDLNPQN</sequence>
<dbReference type="AlphaFoldDB" id="A0A7W5ZJI6"/>
<protein>
    <submittedName>
        <fullName evidence="3">Mannose-6-phosphate isomerase-like protein (Cupin superfamily)</fullName>
    </submittedName>
</protein>
<dbReference type="Pfam" id="PF07883">
    <property type="entry name" value="Cupin_2"/>
    <property type="match status" value="1"/>
</dbReference>